<dbReference type="SUPFAM" id="SSF54060">
    <property type="entry name" value="His-Me finger endonucleases"/>
    <property type="match status" value="1"/>
</dbReference>
<comment type="caution">
    <text evidence="4">The sequence shown here is derived from an EMBL/GenBank/DDBJ whole genome shotgun (WGS) entry which is preliminary data.</text>
</comment>
<dbReference type="PANTHER" id="PTHR33607">
    <property type="entry name" value="ENDONUCLEASE-1"/>
    <property type="match status" value="1"/>
</dbReference>
<protein>
    <recommendedName>
        <fullName evidence="6">Endonuclease I</fullName>
    </recommendedName>
</protein>
<evidence type="ECO:0000256" key="3">
    <source>
        <dbReference type="ARBA" id="ARBA00022801"/>
    </source>
</evidence>
<organism evidence="4 5">
    <name type="scientific">Duncaniella muris</name>
    <dbReference type="NCBI Taxonomy" id="2094150"/>
    <lineage>
        <taxon>Bacteria</taxon>
        <taxon>Pseudomonadati</taxon>
        <taxon>Bacteroidota</taxon>
        <taxon>Bacteroidia</taxon>
        <taxon>Bacteroidales</taxon>
        <taxon>Muribaculaceae</taxon>
        <taxon>Duncaniella</taxon>
    </lineage>
</organism>
<dbReference type="GO" id="GO:0016787">
    <property type="term" value="F:hydrolase activity"/>
    <property type="evidence" value="ECO:0007669"/>
    <property type="project" value="UniProtKB-KW"/>
</dbReference>
<gene>
    <name evidence="4" type="ORF">C5O23_11940</name>
</gene>
<evidence type="ECO:0000256" key="2">
    <source>
        <dbReference type="ARBA" id="ARBA00022722"/>
    </source>
</evidence>
<dbReference type="GO" id="GO:0004518">
    <property type="term" value="F:nuclease activity"/>
    <property type="evidence" value="ECO:0007669"/>
    <property type="project" value="UniProtKB-KW"/>
</dbReference>
<dbReference type="RefSeq" id="WP_107033168.1">
    <property type="nucleotide sequence ID" value="NZ_PUEC01000033.1"/>
</dbReference>
<reference evidence="5" key="1">
    <citation type="submission" date="2018-02" db="EMBL/GenBank/DDBJ databases">
        <authorList>
            <person name="Clavel T."/>
            <person name="Strowig T."/>
        </authorList>
    </citation>
    <scope>NUCLEOTIDE SEQUENCE [LARGE SCALE GENOMIC DNA]</scope>
    <source>
        <strain evidence="5">DSM 103720</strain>
    </source>
</reference>
<accession>A0A2V1IM98</accession>
<keyword evidence="5" id="KW-1185">Reference proteome</keyword>
<name>A0A2V1IM98_9BACT</name>
<dbReference type="PANTHER" id="PTHR33607:SF2">
    <property type="entry name" value="ENDONUCLEASE-1"/>
    <property type="match status" value="1"/>
</dbReference>
<evidence type="ECO:0000313" key="5">
    <source>
        <dbReference type="Proteomes" id="UP000244905"/>
    </source>
</evidence>
<keyword evidence="3" id="KW-0378">Hydrolase</keyword>
<evidence type="ECO:0008006" key="6">
    <source>
        <dbReference type="Google" id="ProtNLM"/>
    </source>
</evidence>
<dbReference type="Pfam" id="PF04231">
    <property type="entry name" value="Endonuclease_1"/>
    <property type="match status" value="1"/>
</dbReference>
<evidence type="ECO:0000313" key="4">
    <source>
        <dbReference type="EMBL" id="PWB00697.1"/>
    </source>
</evidence>
<sequence>MRLLVSLLLITGTSVPFQTDAGVPFNGLGGEALMRGISRACRPVTLATFKSLDGCVDDPFNGAQVMISDGKLPDGYQWGNLVSARWWRMVPDLYGDTVSRDLYNLLPLGSDVVEWRADRPVGEVVTPSYSNALWSAGLGLLGGEEFECYWPPEALRGRLARTYFYMSTLYHADLWAPEAYLMMSSETWPGLSGYAAGMLVDWHRSWPAGADEIRLNELGERLQGNRNPFVDYPELAEYLWGAHKGENFEIEGEPKALKGTYRLSEERIDLYSPYIPSDAVWTVDGLSVDGAWVMASGLGLGMHRLDYISASSGERGRLTINIVEG</sequence>
<dbReference type="AlphaFoldDB" id="A0A2V1IM98"/>
<dbReference type="InterPro" id="IPR007346">
    <property type="entry name" value="Endonuclease-I"/>
</dbReference>
<dbReference type="GeneID" id="82527042"/>
<dbReference type="InterPro" id="IPR044925">
    <property type="entry name" value="His-Me_finger_sf"/>
</dbReference>
<dbReference type="EMBL" id="PUEC01000033">
    <property type="protein sequence ID" value="PWB00697.1"/>
    <property type="molecule type" value="Genomic_DNA"/>
</dbReference>
<proteinExistence type="inferred from homology"/>
<keyword evidence="2" id="KW-0540">Nuclease</keyword>
<comment type="similarity">
    <text evidence="1">Belongs to the EndA/NucM nuclease family.</text>
</comment>
<evidence type="ECO:0000256" key="1">
    <source>
        <dbReference type="ARBA" id="ARBA00006429"/>
    </source>
</evidence>
<dbReference type="Proteomes" id="UP000244905">
    <property type="component" value="Unassembled WGS sequence"/>
</dbReference>